<evidence type="ECO:0000256" key="1">
    <source>
        <dbReference type="SAM" id="MobiDB-lite"/>
    </source>
</evidence>
<dbReference type="EMBL" id="JARJLG010000041">
    <property type="protein sequence ID" value="KAJ7763183.1"/>
    <property type="molecule type" value="Genomic_DNA"/>
</dbReference>
<gene>
    <name evidence="3" type="ORF">DFH07DRAFT_813047</name>
</gene>
<reference evidence="3" key="1">
    <citation type="submission" date="2023-03" db="EMBL/GenBank/DDBJ databases">
        <title>Massive genome expansion in bonnet fungi (Mycena s.s.) driven by repeated elements and novel gene families across ecological guilds.</title>
        <authorList>
            <consortium name="Lawrence Berkeley National Laboratory"/>
            <person name="Harder C.B."/>
            <person name="Miyauchi S."/>
            <person name="Viragh M."/>
            <person name="Kuo A."/>
            <person name="Thoen E."/>
            <person name="Andreopoulos B."/>
            <person name="Lu D."/>
            <person name="Skrede I."/>
            <person name="Drula E."/>
            <person name="Henrissat B."/>
            <person name="Morin E."/>
            <person name="Kohler A."/>
            <person name="Barry K."/>
            <person name="LaButti K."/>
            <person name="Morin E."/>
            <person name="Salamov A."/>
            <person name="Lipzen A."/>
            <person name="Mereny Z."/>
            <person name="Hegedus B."/>
            <person name="Baldrian P."/>
            <person name="Stursova M."/>
            <person name="Weitz H."/>
            <person name="Taylor A."/>
            <person name="Grigoriev I.V."/>
            <person name="Nagy L.G."/>
            <person name="Martin F."/>
            <person name="Kauserud H."/>
        </authorList>
    </citation>
    <scope>NUCLEOTIDE SEQUENCE</scope>
    <source>
        <strain evidence="3">CBHHK188m</strain>
    </source>
</reference>
<evidence type="ECO:0008006" key="5">
    <source>
        <dbReference type="Google" id="ProtNLM"/>
    </source>
</evidence>
<feature type="region of interest" description="Disordered" evidence="1">
    <location>
        <begin position="58"/>
        <end position="87"/>
    </location>
</feature>
<keyword evidence="4" id="KW-1185">Reference proteome</keyword>
<feature type="chain" id="PRO_5042240353" description="Secreted protein" evidence="2">
    <location>
        <begin position="20"/>
        <end position="87"/>
    </location>
</feature>
<comment type="caution">
    <text evidence="3">The sequence shown here is derived from an EMBL/GenBank/DDBJ whole genome shotgun (WGS) entry which is preliminary data.</text>
</comment>
<name>A0AAD7NJ11_9AGAR</name>
<organism evidence="3 4">
    <name type="scientific">Mycena maculata</name>
    <dbReference type="NCBI Taxonomy" id="230809"/>
    <lineage>
        <taxon>Eukaryota</taxon>
        <taxon>Fungi</taxon>
        <taxon>Dikarya</taxon>
        <taxon>Basidiomycota</taxon>
        <taxon>Agaricomycotina</taxon>
        <taxon>Agaricomycetes</taxon>
        <taxon>Agaricomycetidae</taxon>
        <taxon>Agaricales</taxon>
        <taxon>Marasmiineae</taxon>
        <taxon>Mycenaceae</taxon>
        <taxon>Mycena</taxon>
    </lineage>
</organism>
<feature type="signal peptide" evidence="2">
    <location>
        <begin position="1"/>
        <end position="19"/>
    </location>
</feature>
<proteinExistence type="predicted"/>
<keyword evidence="2" id="KW-0732">Signal</keyword>
<feature type="compositionally biased region" description="Basic and acidic residues" evidence="1">
    <location>
        <begin position="62"/>
        <end position="76"/>
    </location>
</feature>
<protein>
    <recommendedName>
        <fullName evidence="5">Secreted protein</fullName>
    </recommendedName>
</protein>
<dbReference type="AlphaFoldDB" id="A0AAD7NJ11"/>
<evidence type="ECO:0000256" key="2">
    <source>
        <dbReference type="SAM" id="SignalP"/>
    </source>
</evidence>
<evidence type="ECO:0000313" key="3">
    <source>
        <dbReference type="EMBL" id="KAJ7763183.1"/>
    </source>
</evidence>
<sequence length="87" mass="9604">MGMVTVFLLVVLNIDVGQQVPGTDGASGDAGHDGVLSNKCSRRCYECTPESAYRGMRTPFYGDRRRGERKDGEESCKGSSCKTHWRE</sequence>
<evidence type="ECO:0000313" key="4">
    <source>
        <dbReference type="Proteomes" id="UP001215280"/>
    </source>
</evidence>
<feature type="compositionally biased region" description="Polar residues" evidence="1">
    <location>
        <begin position="77"/>
        <end position="87"/>
    </location>
</feature>
<dbReference type="Proteomes" id="UP001215280">
    <property type="component" value="Unassembled WGS sequence"/>
</dbReference>
<accession>A0AAD7NJ11</accession>